<evidence type="ECO:0000256" key="6">
    <source>
        <dbReference type="ARBA" id="ARBA00023015"/>
    </source>
</evidence>
<dbReference type="OrthoDB" id="6077919at2759"/>
<dbReference type="GO" id="GO:0005634">
    <property type="term" value="C:nucleus"/>
    <property type="evidence" value="ECO:0007669"/>
    <property type="project" value="UniProtKB-SubCell"/>
</dbReference>
<name>A0A8T1NST1_CARIL</name>
<feature type="domain" description="C2H2-type" evidence="11">
    <location>
        <begin position="133"/>
        <end position="160"/>
    </location>
</feature>
<feature type="domain" description="C2H2-type" evidence="11">
    <location>
        <begin position="210"/>
        <end position="237"/>
    </location>
</feature>
<protein>
    <recommendedName>
        <fullName evidence="11">C2H2-type domain-containing protein</fullName>
    </recommendedName>
</protein>
<evidence type="ECO:0000256" key="4">
    <source>
        <dbReference type="ARBA" id="ARBA00022771"/>
    </source>
</evidence>
<dbReference type="PROSITE" id="PS50157">
    <property type="entry name" value="ZINC_FINGER_C2H2_2"/>
    <property type="match status" value="2"/>
</dbReference>
<dbReference type="GO" id="GO:0008270">
    <property type="term" value="F:zinc ion binding"/>
    <property type="evidence" value="ECO:0007669"/>
    <property type="project" value="UniProtKB-KW"/>
</dbReference>
<feature type="region of interest" description="Disordered" evidence="10">
    <location>
        <begin position="1"/>
        <end position="83"/>
    </location>
</feature>
<evidence type="ECO:0000256" key="9">
    <source>
        <dbReference type="PROSITE-ProRule" id="PRU00042"/>
    </source>
</evidence>
<evidence type="ECO:0000256" key="1">
    <source>
        <dbReference type="ARBA" id="ARBA00004123"/>
    </source>
</evidence>
<evidence type="ECO:0000256" key="8">
    <source>
        <dbReference type="ARBA" id="ARBA00023242"/>
    </source>
</evidence>
<evidence type="ECO:0000256" key="10">
    <source>
        <dbReference type="SAM" id="MobiDB-lite"/>
    </source>
</evidence>
<dbReference type="PROSITE" id="PS00028">
    <property type="entry name" value="ZINC_FINGER_C2H2_1"/>
    <property type="match status" value="2"/>
</dbReference>
<evidence type="ECO:0000313" key="12">
    <source>
        <dbReference type="EMBL" id="KAG6631927.1"/>
    </source>
</evidence>
<comment type="caution">
    <text evidence="12">The sequence shown here is derived from an EMBL/GenBank/DDBJ whole genome shotgun (WGS) entry which is preliminary data.</text>
</comment>
<dbReference type="InterPro" id="IPR013087">
    <property type="entry name" value="Znf_C2H2_type"/>
</dbReference>
<keyword evidence="5" id="KW-0862">Zinc</keyword>
<feature type="compositionally biased region" description="Low complexity" evidence="10">
    <location>
        <begin position="65"/>
        <end position="74"/>
    </location>
</feature>
<evidence type="ECO:0000259" key="11">
    <source>
        <dbReference type="PROSITE" id="PS50157"/>
    </source>
</evidence>
<dbReference type="EMBL" id="CM031821">
    <property type="protein sequence ID" value="KAG6631927.1"/>
    <property type="molecule type" value="Genomic_DNA"/>
</dbReference>
<feature type="compositionally biased region" description="Basic residues" evidence="10">
    <location>
        <begin position="16"/>
        <end position="26"/>
    </location>
</feature>
<reference evidence="13" key="2">
    <citation type="submission" date="2021-01" db="EMBL/GenBank/DDBJ databases">
        <authorList>
            <person name="Lovell J.T."/>
            <person name="Bentley N."/>
            <person name="Bhattarai G."/>
            <person name="Jenkins J.W."/>
            <person name="Sreedasyam A."/>
            <person name="Alarcon Y."/>
            <person name="Bock C."/>
            <person name="Boston L."/>
            <person name="Carlson J."/>
            <person name="Cervantes K."/>
            <person name="Clermont K."/>
            <person name="Krom N."/>
            <person name="Kubenka K."/>
            <person name="Mamidi S."/>
            <person name="Mattison C."/>
            <person name="Monteros M."/>
            <person name="Pisani C."/>
            <person name="Plott C."/>
            <person name="Rajasekar S."/>
            <person name="Rhein H.S."/>
            <person name="Rohla C."/>
            <person name="Song M."/>
            <person name="Hilaire R.S."/>
            <person name="Shu S."/>
            <person name="Wells L."/>
            <person name="Wang X."/>
            <person name="Webber J."/>
            <person name="Heerema R.J."/>
            <person name="Klein P."/>
            <person name="Conner P."/>
            <person name="Grauke L."/>
            <person name="Grimwood J."/>
            <person name="Schmutz J."/>
            <person name="Randall J.J."/>
        </authorList>
    </citation>
    <scope>NUCLEOTIDE SEQUENCE</scope>
    <source>
        <tissue evidence="13">Leaf</tissue>
    </source>
</reference>
<evidence type="ECO:0000313" key="13">
    <source>
        <dbReference type="EMBL" id="KAG6682098.1"/>
    </source>
</evidence>
<dbReference type="SUPFAM" id="SSF57667">
    <property type="entry name" value="beta-beta-alpha zinc fingers"/>
    <property type="match status" value="1"/>
</dbReference>
<evidence type="ECO:0000256" key="3">
    <source>
        <dbReference type="ARBA" id="ARBA00022737"/>
    </source>
</evidence>
<evidence type="ECO:0000256" key="2">
    <source>
        <dbReference type="ARBA" id="ARBA00022723"/>
    </source>
</evidence>
<proteinExistence type="predicted"/>
<dbReference type="InterPro" id="IPR036236">
    <property type="entry name" value="Znf_C2H2_sf"/>
</dbReference>
<evidence type="ECO:0000313" key="14">
    <source>
        <dbReference type="Proteomes" id="UP000811609"/>
    </source>
</evidence>
<dbReference type="SMART" id="SM00355">
    <property type="entry name" value="ZnF_C2H2"/>
    <property type="match status" value="2"/>
</dbReference>
<dbReference type="EMBL" id="CM031837">
    <property type="protein sequence ID" value="KAG6682098.1"/>
    <property type="molecule type" value="Genomic_DNA"/>
</dbReference>
<gene>
    <name evidence="12" type="ORF">CIPAW_13G122600</name>
    <name evidence="13" type="ORF">I3842_13G121100</name>
</gene>
<dbReference type="Proteomes" id="UP000811246">
    <property type="component" value="Chromosome 13"/>
</dbReference>
<dbReference type="PANTHER" id="PTHR26374:SF425">
    <property type="entry name" value="C2H2-TYPE ZINC FINGER PROTEIN"/>
    <property type="match status" value="1"/>
</dbReference>
<keyword evidence="4 9" id="KW-0863">Zinc-finger</keyword>
<reference evidence="12" key="1">
    <citation type="submission" date="2020-12" db="EMBL/GenBank/DDBJ databases">
        <title>WGS assembly of Carya illinoinensis cv. Pawnee.</title>
        <authorList>
            <person name="Platts A."/>
            <person name="Shu S."/>
            <person name="Wright S."/>
            <person name="Barry K."/>
            <person name="Edger P."/>
            <person name="Pires J.C."/>
            <person name="Schmutz J."/>
        </authorList>
    </citation>
    <scope>NUCLEOTIDE SEQUENCE</scope>
    <source>
        <tissue evidence="12">Leaf</tissue>
    </source>
</reference>
<dbReference type="AlphaFoldDB" id="A0A8T1NST1"/>
<comment type="subcellular location">
    <subcellularLocation>
        <location evidence="1">Nucleus</location>
    </subcellularLocation>
</comment>
<keyword evidence="8" id="KW-0539">Nucleus</keyword>
<dbReference type="Proteomes" id="UP000811609">
    <property type="component" value="Chromosome 13"/>
</dbReference>
<dbReference type="Pfam" id="PF13912">
    <property type="entry name" value="zf-C2H2_6"/>
    <property type="match status" value="2"/>
</dbReference>
<sequence>MGRQEVLAGYDDHTKIAKRKSTKRQRPMAPYGVILTSSSSSTGCAIPGTASSDVDGGSGGGFGSYGSVSSGTTSEDVYDSTDHQEDEDMANCLILLAQGDAPRQPLQWNDPMESFGVRKFSETATGKGGFYVHKCKTCNRTFPSFQALGGHRASHKKPKAMVGQEIRKAPITPFTECPEEARFKSSSFSPSKPVQTANIKGMHSNKAKIHECSICGLEFMSGQALGGHMRRHRASTSSQVAMSIDAISTTMEAESQHVEIKPRNILSLDLNLPAPEEETTLKLTTAQQSGLVLISSPALVDCHY</sequence>
<evidence type="ECO:0000256" key="7">
    <source>
        <dbReference type="ARBA" id="ARBA00023163"/>
    </source>
</evidence>
<keyword evidence="6" id="KW-0805">Transcription regulation</keyword>
<dbReference type="Gene3D" id="3.30.160.60">
    <property type="entry name" value="Classic Zinc Finger"/>
    <property type="match status" value="1"/>
</dbReference>
<dbReference type="PANTHER" id="PTHR26374">
    <property type="entry name" value="ZINC FINGER PROTEIN ZAT5"/>
    <property type="match status" value="1"/>
</dbReference>
<accession>A0A8T1NST1</accession>
<evidence type="ECO:0000256" key="5">
    <source>
        <dbReference type="ARBA" id="ARBA00022833"/>
    </source>
</evidence>
<keyword evidence="14" id="KW-1185">Reference proteome</keyword>
<keyword evidence="3" id="KW-0677">Repeat</keyword>
<keyword evidence="7" id="KW-0804">Transcription</keyword>
<keyword evidence="2" id="KW-0479">Metal-binding</keyword>
<organism evidence="12 14">
    <name type="scientific">Carya illinoinensis</name>
    <name type="common">Pecan</name>
    <dbReference type="NCBI Taxonomy" id="32201"/>
    <lineage>
        <taxon>Eukaryota</taxon>
        <taxon>Viridiplantae</taxon>
        <taxon>Streptophyta</taxon>
        <taxon>Embryophyta</taxon>
        <taxon>Tracheophyta</taxon>
        <taxon>Spermatophyta</taxon>
        <taxon>Magnoliopsida</taxon>
        <taxon>eudicotyledons</taxon>
        <taxon>Gunneridae</taxon>
        <taxon>Pentapetalae</taxon>
        <taxon>rosids</taxon>
        <taxon>fabids</taxon>
        <taxon>Fagales</taxon>
        <taxon>Juglandaceae</taxon>
        <taxon>Carya</taxon>
    </lineage>
</organism>